<proteinExistence type="predicted"/>
<keyword evidence="3" id="KW-1185">Reference proteome</keyword>
<name>A0A858R6F2_9PROT</name>
<evidence type="ECO:0000313" key="3">
    <source>
        <dbReference type="Proteomes" id="UP000501891"/>
    </source>
</evidence>
<dbReference type="SUPFAM" id="SSF141371">
    <property type="entry name" value="PilZ domain-like"/>
    <property type="match status" value="1"/>
</dbReference>
<protein>
    <submittedName>
        <fullName evidence="2">PilZ domain-containing protein</fullName>
    </submittedName>
</protein>
<evidence type="ECO:0000313" key="2">
    <source>
        <dbReference type="EMBL" id="QJE72934.1"/>
    </source>
</evidence>
<evidence type="ECO:0000259" key="1">
    <source>
        <dbReference type="Pfam" id="PF07238"/>
    </source>
</evidence>
<dbReference type="Pfam" id="PF07238">
    <property type="entry name" value="PilZ"/>
    <property type="match status" value="1"/>
</dbReference>
<sequence>MAKGILGWMAGLLGTNRRAFDRQPVRGTVTFAVGGQRHDCRLRDVSPAGAFLEPPLALAVGTKGVLELPDAGIMAEATVVRRTPQGVGIRFQRDDIGAIIAGWTLGQDTSS</sequence>
<organism evidence="2 3">
    <name type="scientific">Aerophototrophica crusticola</name>
    <dbReference type="NCBI Taxonomy" id="1709002"/>
    <lineage>
        <taxon>Bacteria</taxon>
        <taxon>Pseudomonadati</taxon>
        <taxon>Pseudomonadota</taxon>
        <taxon>Alphaproteobacteria</taxon>
        <taxon>Rhodospirillales</taxon>
        <taxon>Rhodospirillaceae</taxon>
        <taxon>Aerophototrophica</taxon>
    </lineage>
</organism>
<gene>
    <name evidence="2" type="ORF">HHL28_07390</name>
</gene>
<feature type="domain" description="PilZ" evidence="1">
    <location>
        <begin position="16"/>
        <end position="96"/>
    </location>
</feature>
<dbReference type="GO" id="GO:0035438">
    <property type="term" value="F:cyclic-di-GMP binding"/>
    <property type="evidence" value="ECO:0007669"/>
    <property type="project" value="InterPro"/>
</dbReference>
<dbReference type="EMBL" id="CP051775">
    <property type="protein sequence ID" value="QJE72934.1"/>
    <property type="molecule type" value="Genomic_DNA"/>
</dbReference>
<dbReference type="Proteomes" id="UP000501891">
    <property type="component" value="Chromosome"/>
</dbReference>
<dbReference type="Gene3D" id="2.40.10.220">
    <property type="entry name" value="predicted glycosyltransferase like domains"/>
    <property type="match status" value="1"/>
</dbReference>
<dbReference type="AlphaFoldDB" id="A0A858R6F2"/>
<dbReference type="KEGG" id="acru:HHL28_07390"/>
<accession>A0A858R6F2</accession>
<dbReference type="InterPro" id="IPR009875">
    <property type="entry name" value="PilZ_domain"/>
</dbReference>
<reference evidence="2" key="1">
    <citation type="submission" date="2020-04" db="EMBL/GenBank/DDBJ databases">
        <title>A desert anoxygenic phototrophic bacterium fixes CO2 using RubisCO under aerobic conditions.</title>
        <authorList>
            <person name="Tang K."/>
        </authorList>
    </citation>
    <scope>NUCLEOTIDE SEQUENCE [LARGE SCALE GENOMIC DNA]</scope>
    <source>
        <strain evidence="2">MIMtkB3</strain>
    </source>
</reference>